<protein>
    <submittedName>
        <fullName evidence="3">Uncharacterized protein</fullName>
    </submittedName>
</protein>
<proteinExistence type="predicted"/>
<evidence type="ECO:0000256" key="1">
    <source>
        <dbReference type="SAM" id="Coils"/>
    </source>
</evidence>
<organism evidence="3 4">
    <name type="scientific">Planoprotostelium fungivorum</name>
    <dbReference type="NCBI Taxonomy" id="1890364"/>
    <lineage>
        <taxon>Eukaryota</taxon>
        <taxon>Amoebozoa</taxon>
        <taxon>Evosea</taxon>
        <taxon>Variosea</taxon>
        <taxon>Cavosteliida</taxon>
        <taxon>Cavosteliaceae</taxon>
        <taxon>Planoprotostelium</taxon>
    </lineage>
</organism>
<dbReference type="EMBL" id="MDYQ01000073">
    <property type="protein sequence ID" value="PRP83910.1"/>
    <property type="molecule type" value="Genomic_DNA"/>
</dbReference>
<gene>
    <name evidence="3" type="ORF">PROFUN_08847</name>
</gene>
<comment type="caution">
    <text evidence="3">The sequence shown here is derived from an EMBL/GenBank/DDBJ whole genome shotgun (WGS) entry which is preliminary data.</text>
</comment>
<dbReference type="AlphaFoldDB" id="A0A2P6NIX4"/>
<evidence type="ECO:0000313" key="4">
    <source>
        <dbReference type="Proteomes" id="UP000241769"/>
    </source>
</evidence>
<feature type="coiled-coil region" evidence="1">
    <location>
        <begin position="55"/>
        <end position="167"/>
    </location>
</feature>
<sequence length="270" mass="31763">MCFPKGIRMREEEEETMQDRQRARELLDYIEKYRSVTEKQEHNLRKTVTFHQEGNTKLLHENMDLQEKLEEAISNFETLQKESQEKISQLRNEARRVAKENIESLQTLLDEVECIEDSRALLSQELDEEKAKNQQLSEQLTLSEQVMRQMEIKIRKLEEIANTNKSRSSSQQDVNQMFSVLVQKMDRIEQQLSQKSSSFIVDSKGKSVAEEALVTETQRRRQRNRSLLENRMEELINIQKSLDSKRASGKYSFRSSLPVSDRSDRLKSST</sequence>
<feature type="region of interest" description="Disordered" evidence="2">
    <location>
        <begin position="244"/>
        <end position="270"/>
    </location>
</feature>
<dbReference type="Proteomes" id="UP000241769">
    <property type="component" value="Unassembled WGS sequence"/>
</dbReference>
<reference evidence="3 4" key="1">
    <citation type="journal article" date="2018" name="Genome Biol. Evol.">
        <title>Multiple Roots of Fruiting Body Formation in Amoebozoa.</title>
        <authorList>
            <person name="Hillmann F."/>
            <person name="Forbes G."/>
            <person name="Novohradska S."/>
            <person name="Ferling I."/>
            <person name="Riege K."/>
            <person name="Groth M."/>
            <person name="Westermann M."/>
            <person name="Marz M."/>
            <person name="Spaller T."/>
            <person name="Winckler T."/>
            <person name="Schaap P."/>
            <person name="Glockner G."/>
        </authorList>
    </citation>
    <scope>NUCLEOTIDE SEQUENCE [LARGE SCALE GENOMIC DNA]</scope>
    <source>
        <strain evidence="3 4">Jena</strain>
    </source>
</reference>
<accession>A0A2P6NIX4</accession>
<keyword evidence="4" id="KW-1185">Reference proteome</keyword>
<name>A0A2P6NIX4_9EUKA</name>
<evidence type="ECO:0000256" key="2">
    <source>
        <dbReference type="SAM" id="MobiDB-lite"/>
    </source>
</evidence>
<dbReference type="InParanoid" id="A0A2P6NIX4"/>
<feature type="compositionally biased region" description="Basic and acidic residues" evidence="2">
    <location>
        <begin position="261"/>
        <end position="270"/>
    </location>
</feature>
<keyword evidence="1" id="KW-0175">Coiled coil</keyword>
<evidence type="ECO:0000313" key="3">
    <source>
        <dbReference type="EMBL" id="PRP83910.1"/>
    </source>
</evidence>